<sequence length="178" mass="20668">MSSDSMGMFIGLTELTLAKNLVYFGDSKWSVTQCFVIRYQRNTSSILDQFLSIGMLLSESLDSPLTDERIIYLGTILQAQFSLVYLNRLVMQNWLYVTYQWIVFKKTKSFLDRNFGSFESSLIFSTLELNRIRLDALQCWLWLHTVSSSLHTLAHSINRSCICSVNINHRLVANHFFQ</sequence>
<dbReference type="AlphaFoldDB" id="A0A3M7SLA5"/>
<proteinExistence type="predicted"/>
<gene>
    <name evidence="1" type="ORF">BpHYR1_039773</name>
</gene>
<organism evidence="1 2">
    <name type="scientific">Brachionus plicatilis</name>
    <name type="common">Marine rotifer</name>
    <name type="synonym">Brachionus muelleri</name>
    <dbReference type="NCBI Taxonomy" id="10195"/>
    <lineage>
        <taxon>Eukaryota</taxon>
        <taxon>Metazoa</taxon>
        <taxon>Spiralia</taxon>
        <taxon>Gnathifera</taxon>
        <taxon>Rotifera</taxon>
        <taxon>Eurotatoria</taxon>
        <taxon>Monogononta</taxon>
        <taxon>Pseudotrocha</taxon>
        <taxon>Ploima</taxon>
        <taxon>Brachionidae</taxon>
        <taxon>Brachionus</taxon>
    </lineage>
</organism>
<evidence type="ECO:0000313" key="2">
    <source>
        <dbReference type="Proteomes" id="UP000276133"/>
    </source>
</evidence>
<comment type="caution">
    <text evidence="1">The sequence shown here is derived from an EMBL/GenBank/DDBJ whole genome shotgun (WGS) entry which is preliminary data.</text>
</comment>
<accession>A0A3M7SLA5</accession>
<name>A0A3M7SLA5_BRAPC</name>
<evidence type="ECO:0000313" key="1">
    <source>
        <dbReference type="EMBL" id="RNA36397.1"/>
    </source>
</evidence>
<protein>
    <submittedName>
        <fullName evidence="1">Uncharacterized protein</fullName>
    </submittedName>
</protein>
<dbReference type="EMBL" id="REGN01001193">
    <property type="protein sequence ID" value="RNA36397.1"/>
    <property type="molecule type" value="Genomic_DNA"/>
</dbReference>
<keyword evidence="2" id="KW-1185">Reference proteome</keyword>
<dbReference type="Proteomes" id="UP000276133">
    <property type="component" value="Unassembled WGS sequence"/>
</dbReference>
<reference evidence="1 2" key="1">
    <citation type="journal article" date="2018" name="Sci. Rep.">
        <title>Genomic signatures of local adaptation to the degree of environmental predictability in rotifers.</title>
        <authorList>
            <person name="Franch-Gras L."/>
            <person name="Hahn C."/>
            <person name="Garcia-Roger E.M."/>
            <person name="Carmona M.J."/>
            <person name="Serra M."/>
            <person name="Gomez A."/>
        </authorList>
    </citation>
    <scope>NUCLEOTIDE SEQUENCE [LARGE SCALE GENOMIC DNA]</scope>
    <source>
        <strain evidence="1">HYR1</strain>
    </source>
</reference>